<evidence type="ECO:0000313" key="2">
    <source>
        <dbReference type="Proteomes" id="UP001207687"/>
    </source>
</evidence>
<sequence length="78" mass="9423">MKLEELKDNIRKLEDLSKAKYEFEVCISEIKDDEELTYLHPHNYWCYVNTNKFKKLLKSELEQKEQEIANLKQLMGVD</sequence>
<comment type="caution">
    <text evidence="1">The sequence shown here is derived from an EMBL/GenBank/DDBJ whole genome shotgun (WGS) entry which is preliminary data.</text>
</comment>
<dbReference type="RefSeq" id="WP_264653999.1">
    <property type="nucleotide sequence ID" value="NZ_JAOQNN010000002.1"/>
</dbReference>
<dbReference type="Proteomes" id="UP001207687">
    <property type="component" value="Unassembled WGS sequence"/>
</dbReference>
<proteinExistence type="predicted"/>
<organism evidence="1 2">
    <name type="scientific">Lactococcus lactis</name>
    <dbReference type="NCBI Taxonomy" id="1358"/>
    <lineage>
        <taxon>Bacteria</taxon>
        <taxon>Bacillati</taxon>
        <taxon>Bacillota</taxon>
        <taxon>Bacilli</taxon>
        <taxon>Lactobacillales</taxon>
        <taxon>Streptococcaceae</taxon>
        <taxon>Lactococcus</taxon>
    </lineage>
</organism>
<protein>
    <recommendedName>
        <fullName evidence="3">Phage protein</fullName>
    </recommendedName>
</protein>
<name>A0AAW5TJX3_9LACT</name>
<evidence type="ECO:0000313" key="1">
    <source>
        <dbReference type="EMBL" id="MCW2281455.1"/>
    </source>
</evidence>
<dbReference type="AlphaFoldDB" id="A0AAW5TJX3"/>
<evidence type="ECO:0008006" key="3">
    <source>
        <dbReference type="Google" id="ProtNLM"/>
    </source>
</evidence>
<reference evidence="1" key="1">
    <citation type="submission" date="2023-08" db="EMBL/GenBank/DDBJ databases">
        <title>Genomic analyses of the natural microbiome of Caenorhabditis elegans.</title>
        <authorList>
            <person name="Samuel B."/>
        </authorList>
    </citation>
    <scope>NUCLEOTIDE SEQUENCE</scope>
    <source>
        <strain evidence="1">BIGb0220</strain>
    </source>
</reference>
<gene>
    <name evidence="1" type="ORF">M2256_001977</name>
</gene>
<accession>A0AAW5TJX3</accession>
<dbReference type="EMBL" id="JAOQNN010000002">
    <property type="protein sequence ID" value="MCW2281455.1"/>
    <property type="molecule type" value="Genomic_DNA"/>
</dbReference>